<dbReference type="InterPro" id="IPR050644">
    <property type="entry name" value="PG_Glycine_Bridge_Synth"/>
</dbReference>
<feature type="domain" description="BioF2-like acetyltransferase" evidence="1">
    <location>
        <begin position="163"/>
        <end position="304"/>
    </location>
</feature>
<dbReference type="Gene3D" id="3.40.630.30">
    <property type="match status" value="1"/>
</dbReference>
<gene>
    <name evidence="2" type="ORF">NDI89_10350</name>
</gene>
<keyword evidence="3" id="KW-1185">Reference proteome</keyword>
<dbReference type="AlphaFoldDB" id="A0A9Q4Q051"/>
<sequence>MDVKRIDLEEWGDALPTSGYEVFHEPAALSVLEDHTNADLQLYGAYKGQQAVGLLPVFVTDRSIGRAVLSPPVSLSVPRLGPIVTPNSPKRRKRERINSALVEAVVDDLDIEKRSTLFRMTCPVDYADPRPFRWNDLSVEPEFTYVVDIEDADDLEDAMAGFSKSLRNEMRRYDEVDLSIETEGIDTALRIYDDVVDRYEQYDDTAPMSRAFLRDLLSSLDDDRWRVYAARTPDGTYKSGIITLYSGDLAYYWHGGVTASYDHVSVNNLLHRVILDDLVTDPELETVTGYDLVGANTERLCEYKGKFNGELRPYYVIESSGLGMQVAKTTYKKISGSLSKG</sequence>
<dbReference type="SUPFAM" id="SSF55729">
    <property type="entry name" value="Acyl-CoA N-acyltransferases (Nat)"/>
    <property type="match status" value="1"/>
</dbReference>
<protein>
    <submittedName>
        <fullName evidence="2">GNAT family N-acetyltransferase</fullName>
    </submittedName>
</protein>
<evidence type="ECO:0000259" key="1">
    <source>
        <dbReference type="Pfam" id="PF13480"/>
    </source>
</evidence>
<dbReference type="PANTHER" id="PTHR36174">
    <property type="entry name" value="LIPID II:GLYCINE GLYCYLTRANSFERASE"/>
    <property type="match status" value="1"/>
</dbReference>
<accession>A0A9Q4Q051</accession>
<proteinExistence type="predicted"/>
<dbReference type="RefSeq" id="WP_277521499.1">
    <property type="nucleotide sequence ID" value="NZ_JAMQOT010000003.1"/>
</dbReference>
<dbReference type="Proteomes" id="UP001154061">
    <property type="component" value="Unassembled WGS sequence"/>
</dbReference>
<dbReference type="InterPro" id="IPR016181">
    <property type="entry name" value="Acyl_CoA_acyltransferase"/>
</dbReference>
<dbReference type="EMBL" id="JAMQOT010000003">
    <property type="protein sequence ID" value="MDF9745980.1"/>
    <property type="molecule type" value="Genomic_DNA"/>
</dbReference>
<evidence type="ECO:0000313" key="3">
    <source>
        <dbReference type="Proteomes" id="UP001154061"/>
    </source>
</evidence>
<comment type="caution">
    <text evidence="2">The sequence shown here is derived from an EMBL/GenBank/DDBJ whole genome shotgun (WGS) entry which is preliminary data.</text>
</comment>
<organism evidence="2 3">
    <name type="scientific">Natrinema salsiterrestre</name>
    <dbReference type="NCBI Taxonomy" id="2950540"/>
    <lineage>
        <taxon>Archaea</taxon>
        <taxon>Methanobacteriati</taxon>
        <taxon>Methanobacteriota</taxon>
        <taxon>Stenosarchaea group</taxon>
        <taxon>Halobacteria</taxon>
        <taxon>Halobacteriales</taxon>
        <taxon>Natrialbaceae</taxon>
        <taxon>Natrinema</taxon>
    </lineage>
</organism>
<dbReference type="Pfam" id="PF13480">
    <property type="entry name" value="Acetyltransf_6"/>
    <property type="match status" value="1"/>
</dbReference>
<evidence type="ECO:0000313" key="2">
    <source>
        <dbReference type="EMBL" id="MDF9745980.1"/>
    </source>
</evidence>
<reference evidence="2" key="1">
    <citation type="submission" date="2022-06" db="EMBL/GenBank/DDBJ databases">
        <title>Natrinema sp. a new haloarchaeum isolate from saline soil.</title>
        <authorList>
            <person name="Strakova D."/>
            <person name="Galisteo C."/>
            <person name="Sanchez-Porro C."/>
            <person name="Ventosa A."/>
        </authorList>
    </citation>
    <scope>NUCLEOTIDE SEQUENCE</scope>
    <source>
        <strain evidence="2">S1CR25-10</strain>
    </source>
</reference>
<dbReference type="InterPro" id="IPR038740">
    <property type="entry name" value="BioF2-like_GNAT_dom"/>
</dbReference>
<dbReference type="PANTHER" id="PTHR36174:SF1">
    <property type="entry name" value="LIPID II:GLYCINE GLYCYLTRANSFERASE"/>
    <property type="match status" value="1"/>
</dbReference>
<name>A0A9Q4Q051_9EURY</name>